<evidence type="ECO:0000256" key="2">
    <source>
        <dbReference type="SAM" id="SignalP"/>
    </source>
</evidence>
<dbReference type="OrthoDB" id="5272418at2759"/>
<name>A0A194W209_CYTMA</name>
<accession>A0A194W209</accession>
<keyword evidence="4" id="KW-1185">Reference proteome</keyword>
<proteinExistence type="predicted"/>
<dbReference type="PANTHER" id="PTHR35605">
    <property type="entry name" value="ECP2 EFFECTOR PROTEIN DOMAIN-CONTAINING PROTEIN-RELATED"/>
    <property type="match status" value="1"/>
</dbReference>
<evidence type="ECO:0000313" key="4">
    <source>
        <dbReference type="Proteomes" id="UP000078559"/>
    </source>
</evidence>
<dbReference type="PANTHER" id="PTHR35605:SF1">
    <property type="entry name" value="ECP2 EFFECTOR PROTEIN DOMAIN-CONTAINING PROTEIN-RELATED"/>
    <property type="match status" value="1"/>
</dbReference>
<keyword evidence="2" id="KW-0732">Signal</keyword>
<dbReference type="AlphaFoldDB" id="A0A194W209"/>
<feature type="compositionally biased region" description="Gly residues" evidence="1">
    <location>
        <begin position="354"/>
        <end position="368"/>
    </location>
</feature>
<feature type="signal peptide" evidence="2">
    <location>
        <begin position="1"/>
        <end position="21"/>
    </location>
</feature>
<evidence type="ECO:0000256" key="1">
    <source>
        <dbReference type="SAM" id="MobiDB-lite"/>
    </source>
</evidence>
<dbReference type="EMBL" id="CM003103">
    <property type="protein sequence ID" value="KUI70312.1"/>
    <property type="molecule type" value="Genomic_DNA"/>
</dbReference>
<feature type="chain" id="PRO_5008267110" evidence="2">
    <location>
        <begin position="22"/>
        <end position="557"/>
    </location>
</feature>
<gene>
    <name evidence="3" type="ORF">VM1G_06191</name>
</gene>
<protein>
    <submittedName>
        <fullName evidence="3">Uncharacterized protein</fullName>
    </submittedName>
</protein>
<organism evidence="3 4">
    <name type="scientific">Cytospora mali</name>
    <name type="common">Apple Valsa canker fungus</name>
    <name type="synonym">Valsa mali</name>
    <dbReference type="NCBI Taxonomy" id="578113"/>
    <lineage>
        <taxon>Eukaryota</taxon>
        <taxon>Fungi</taxon>
        <taxon>Dikarya</taxon>
        <taxon>Ascomycota</taxon>
        <taxon>Pezizomycotina</taxon>
        <taxon>Sordariomycetes</taxon>
        <taxon>Sordariomycetidae</taxon>
        <taxon>Diaporthales</taxon>
        <taxon>Cytosporaceae</taxon>
        <taxon>Cytospora</taxon>
    </lineage>
</organism>
<evidence type="ECO:0000313" key="3">
    <source>
        <dbReference type="EMBL" id="KUI70312.1"/>
    </source>
</evidence>
<sequence length="557" mass="57554">MKNFFFILAAIIGILVGTAVSLKAPIDGYDVVNITWNMQPNISGVEPFNVTGTVQDAWRHINHTWPGYPLPKFNLTGNGPPPASRQPPANLSIPATTITPTAVRQNDAARETGTVKCWVWREAYEYFIAEGIAYLSDLPGKPSNGPGPGECGRVSCSWSSAIWWCNDNDHKYTLDSFWEIAQAASDIDSDCHYVDPWSLTIYTSGQNFFTENWVLNNNSRSTTATVANTSAADLGLLLLEHRRQGGDDTSSRASQRVTNGNGATEDVDLLSVKVQQLDVGQGNDGESLVDLVEVDLLGGDAGVLDGLGDGQRGGSGELLGGVSGVTPAEDLGNGLEAELLQLGLGDQDDSGGTVVDGGGVSGGDGTGAGDEDGPGGLELLDVQVLDLIVALNLDSRLATAAADLDGGNLGLEDAGLSGGLGLLVGLDGVLVLVLTGDAVGSSAELTLHAHELLLAVGIPQTILLHAVDQGAIAVLDTGAQVGEVVRRVGHGLGTASNNDGGVASHDGLGTQDDGLHAGGADLVHRRAHHGIAEASVDGTLTGRGLTQAEEMLVLSYA</sequence>
<dbReference type="Proteomes" id="UP000078559">
    <property type="component" value="Chromosome 6"/>
</dbReference>
<reference evidence="3" key="1">
    <citation type="submission" date="2014-12" db="EMBL/GenBank/DDBJ databases">
        <title>Genome Sequence of Valsa Canker Pathogens Uncovers a Specific Adaption of Colonization on Woody Bark.</title>
        <authorList>
            <person name="Yin Z."/>
            <person name="Liu H."/>
            <person name="Gao X."/>
            <person name="Li Z."/>
            <person name="Song N."/>
            <person name="Ke X."/>
            <person name="Dai Q."/>
            <person name="Wu Y."/>
            <person name="Sun Y."/>
            <person name="Xu J.-R."/>
            <person name="Kang Z.K."/>
            <person name="Wang L."/>
            <person name="Huang L."/>
        </authorList>
    </citation>
    <scope>NUCLEOTIDE SEQUENCE [LARGE SCALE GENOMIC DNA]</scope>
    <source>
        <strain evidence="3">03-8</strain>
    </source>
</reference>
<feature type="region of interest" description="Disordered" evidence="1">
    <location>
        <begin position="351"/>
        <end position="373"/>
    </location>
</feature>